<gene>
    <name evidence="1" type="ORF">EJV47_06780</name>
</gene>
<dbReference type="Gene3D" id="1.25.10.10">
    <property type="entry name" value="Leucine-rich Repeat Variant"/>
    <property type="match status" value="1"/>
</dbReference>
<dbReference type="RefSeq" id="WP_165903647.1">
    <property type="nucleotide sequence ID" value="NZ_RXOF01000003.1"/>
</dbReference>
<organism evidence="1 2">
    <name type="scientific">Hymenobacter gummosus</name>
    <dbReference type="NCBI Taxonomy" id="1776032"/>
    <lineage>
        <taxon>Bacteria</taxon>
        <taxon>Pseudomonadati</taxon>
        <taxon>Bacteroidota</taxon>
        <taxon>Cytophagia</taxon>
        <taxon>Cytophagales</taxon>
        <taxon>Hymenobacteraceae</taxon>
        <taxon>Hymenobacter</taxon>
    </lineage>
</organism>
<evidence type="ECO:0000313" key="1">
    <source>
        <dbReference type="EMBL" id="RTQ51500.1"/>
    </source>
</evidence>
<accession>A0A431U585</accession>
<evidence type="ECO:0008006" key="3">
    <source>
        <dbReference type="Google" id="ProtNLM"/>
    </source>
</evidence>
<proteinExistence type="predicted"/>
<dbReference type="InterPro" id="IPR011989">
    <property type="entry name" value="ARM-like"/>
</dbReference>
<dbReference type="Proteomes" id="UP000282184">
    <property type="component" value="Unassembled WGS sequence"/>
</dbReference>
<name>A0A431U585_9BACT</name>
<sequence>MDEKVKELLRAVARGQISYAEAAARLPAGFQLTKEHVEAEVRAAMGQSDPDELDLALNLLWLYNDDAQFIDLLNLLLLVPHHWSHQVVARTLQDVASPSSIPFIRAALESTFDYLEYTASEPGVIAKWFSWALCSIGTPEAIQTIRDFTTRGRKGVRREMRYRLQQMGLEP</sequence>
<evidence type="ECO:0000313" key="2">
    <source>
        <dbReference type="Proteomes" id="UP000282184"/>
    </source>
</evidence>
<dbReference type="AlphaFoldDB" id="A0A431U585"/>
<keyword evidence="2" id="KW-1185">Reference proteome</keyword>
<reference evidence="1 2" key="1">
    <citation type="submission" date="2018-12" db="EMBL/GenBank/DDBJ databases">
        <title>Hymenobacter gummosus sp. nov., isolated from a spring.</title>
        <authorList>
            <person name="Nie L."/>
        </authorList>
    </citation>
    <scope>NUCLEOTIDE SEQUENCE [LARGE SCALE GENOMIC DNA]</scope>
    <source>
        <strain evidence="1 2">KCTC 52166</strain>
    </source>
</reference>
<dbReference type="EMBL" id="RXOF01000003">
    <property type="protein sequence ID" value="RTQ51500.1"/>
    <property type="molecule type" value="Genomic_DNA"/>
</dbReference>
<comment type="caution">
    <text evidence="1">The sequence shown here is derived from an EMBL/GenBank/DDBJ whole genome shotgun (WGS) entry which is preliminary data.</text>
</comment>
<protein>
    <recommendedName>
        <fullName evidence="3">HEAT repeat domain-containing protein</fullName>
    </recommendedName>
</protein>